<dbReference type="PANTHER" id="PTHR46467">
    <property type="entry name" value="TETHER CONTAINING UBX DOMAIN FOR GLUT4"/>
    <property type="match status" value="1"/>
</dbReference>
<sequence>MSSITLHISFDNVTKKLTYSKTQTINEVLRDCTVKFKIPGSAGELRYNGKKLDDTLPIRLTNLINNSKVVFEKTNEKLEKDVNLKIVWNHKADVRTFVERFKNSLTPREIIQTIEKKHHIEIEKHGVYEINILDRRMRSDSNDLSKALVELVGSSASSMVARISYITNGKTEEQDKINELQKNQMSQYQARLREEAHRKELAEKEKMAKEAEQVNNATTSTDIQSTEPDVPEPQLSDKPSINKESDQLVRQENEAQRDVDEGNGAVTNARNMEVEQEAKDTIYIPSSFRTYENPDTDYNMTVDQAKKYHKSVVNSRMRPRSTTEKRKPTKYLIRIRFPDRNILQLNIADAHTSLGQLCKRIDEYLVPQYQRNYNLKIAYPPFSLIPLSLSTNSTPLQELPQFQDEKLTLIWEPLEKAAGPFLERADVEIKESNRLPELVLEQNRNSLPDSSVSHADAAVPTSLQNASGNRSLTSSSAKSKFPKWFRSK</sequence>
<feature type="compositionally biased region" description="Polar residues" evidence="1">
    <location>
        <begin position="213"/>
        <end position="227"/>
    </location>
</feature>
<dbReference type="HOGENOM" id="CLU_521749_0_0_1"/>
<proteinExistence type="predicted"/>
<dbReference type="GO" id="GO:0006886">
    <property type="term" value="P:intracellular protein transport"/>
    <property type="evidence" value="ECO:0007669"/>
    <property type="project" value="TreeGrafter"/>
</dbReference>
<dbReference type="Proteomes" id="UP000005222">
    <property type="component" value="Chromosome C"/>
</dbReference>
<dbReference type="EMBL" id="FO082057">
    <property type="protein sequence ID" value="CCE78089.1"/>
    <property type="molecule type" value="Genomic_DNA"/>
</dbReference>
<dbReference type="InParanoid" id="G8YRA2"/>
<feature type="region of interest" description="Disordered" evidence="1">
    <location>
        <begin position="446"/>
        <end position="488"/>
    </location>
</feature>
<evidence type="ECO:0000313" key="4">
    <source>
        <dbReference type="Proteomes" id="UP000005222"/>
    </source>
</evidence>
<dbReference type="eggNOG" id="ENOG502S0EM">
    <property type="taxonomic scope" value="Eukaryota"/>
</dbReference>
<evidence type="ECO:0000256" key="1">
    <source>
        <dbReference type="SAM" id="MobiDB-lite"/>
    </source>
</evidence>
<dbReference type="InterPro" id="IPR029071">
    <property type="entry name" value="Ubiquitin-like_domsf"/>
</dbReference>
<dbReference type="GO" id="GO:0012506">
    <property type="term" value="C:vesicle membrane"/>
    <property type="evidence" value="ECO:0007669"/>
    <property type="project" value="TreeGrafter"/>
</dbReference>
<gene>
    <name evidence="3" type="primary">Piso0_000702</name>
    <name evidence="3" type="ORF">GNLVRS01_PISO0C02180g</name>
</gene>
<name>G8YRA2_PICSO</name>
<dbReference type="SUPFAM" id="SSF54236">
    <property type="entry name" value="Ubiquitin-like"/>
    <property type="match status" value="1"/>
</dbReference>
<protein>
    <submittedName>
        <fullName evidence="3">Piso0_000702 protein</fullName>
    </submittedName>
</protein>
<feature type="domain" description="TUG ubiquitin-like" evidence="2">
    <location>
        <begin position="9"/>
        <end position="69"/>
    </location>
</feature>
<dbReference type="OrthoDB" id="440781at2759"/>
<dbReference type="InterPro" id="IPR021569">
    <property type="entry name" value="TUG-UBL1"/>
</dbReference>
<dbReference type="Pfam" id="PF11470">
    <property type="entry name" value="TUG-UBL1"/>
    <property type="match status" value="1"/>
</dbReference>
<feature type="compositionally biased region" description="Basic and acidic residues" evidence="1">
    <location>
        <begin position="240"/>
        <end position="260"/>
    </location>
</feature>
<dbReference type="Gene3D" id="3.10.20.90">
    <property type="entry name" value="Phosphatidylinositol 3-kinase Catalytic Subunit, Chain A, domain 1"/>
    <property type="match status" value="1"/>
</dbReference>
<dbReference type="GO" id="GO:0005634">
    <property type="term" value="C:nucleus"/>
    <property type="evidence" value="ECO:0007669"/>
    <property type="project" value="TreeGrafter"/>
</dbReference>
<dbReference type="AlphaFoldDB" id="G8YRA2"/>
<reference evidence="3 4" key="1">
    <citation type="journal article" date="2012" name="G3 (Bethesda)">
        <title>Pichia sorbitophila, an interspecies yeast hybrid reveals early steps of genome resolution following polyploidization.</title>
        <authorList>
            <person name="Leh Louis V."/>
            <person name="Despons L."/>
            <person name="Friedrich A."/>
            <person name="Martin T."/>
            <person name="Durrens P."/>
            <person name="Casaregola S."/>
            <person name="Neuveglise C."/>
            <person name="Fairhead C."/>
            <person name="Marck C."/>
            <person name="Cruz J.A."/>
            <person name="Straub M.L."/>
            <person name="Kugler V."/>
            <person name="Sacerdot C."/>
            <person name="Uzunov Z."/>
            <person name="Thierry A."/>
            <person name="Weiss S."/>
            <person name="Bleykasten C."/>
            <person name="De Montigny J."/>
            <person name="Jacques N."/>
            <person name="Jung P."/>
            <person name="Lemaire M."/>
            <person name="Mallet S."/>
            <person name="Morel G."/>
            <person name="Richard G.F."/>
            <person name="Sarkar A."/>
            <person name="Savel G."/>
            <person name="Schacherer J."/>
            <person name="Seret M.L."/>
            <person name="Talla E."/>
            <person name="Samson G."/>
            <person name="Jubin C."/>
            <person name="Poulain J."/>
            <person name="Vacherie B."/>
            <person name="Barbe V."/>
            <person name="Pelletier E."/>
            <person name="Sherman D.J."/>
            <person name="Westhof E."/>
            <person name="Weissenbach J."/>
            <person name="Baret P.V."/>
            <person name="Wincker P."/>
            <person name="Gaillardin C."/>
            <person name="Dujon B."/>
            <person name="Souciet J.L."/>
        </authorList>
    </citation>
    <scope>NUCLEOTIDE SEQUENCE [LARGE SCALE GENOMIC DNA]</scope>
    <source>
        <strain evidence="4">ATCC MYA-4447 / BCRC 22081 / CBS 7064 / NBRC 10061 / NRRL Y-12695</strain>
    </source>
</reference>
<feature type="compositionally biased region" description="Polar residues" evidence="1">
    <location>
        <begin position="461"/>
        <end position="478"/>
    </location>
</feature>
<feature type="compositionally biased region" description="Basic and acidic residues" evidence="1">
    <location>
        <begin position="203"/>
        <end position="212"/>
    </location>
</feature>
<dbReference type="STRING" id="559304.G8YRA2"/>
<evidence type="ECO:0000259" key="2">
    <source>
        <dbReference type="Pfam" id="PF11470"/>
    </source>
</evidence>
<organism evidence="3 4">
    <name type="scientific">Pichia sorbitophila (strain ATCC MYA-4447 / BCRC 22081 / CBS 7064 / NBRC 10061 / NRRL Y-12695)</name>
    <name type="common">Hybrid yeast</name>
    <dbReference type="NCBI Taxonomy" id="559304"/>
    <lineage>
        <taxon>Eukaryota</taxon>
        <taxon>Fungi</taxon>
        <taxon>Dikarya</taxon>
        <taxon>Ascomycota</taxon>
        <taxon>Saccharomycotina</taxon>
        <taxon>Pichiomycetes</taxon>
        <taxon>Debaryomycetaceae</taxon>
        <taxon>Millerozyma</taxon>
    </lineage>
</organism>
<accession>G8YRA2</accession>
<dbReference type="FunCoup" id="G8YRA2">
    <property type="interactions" value="69"/>
</dbReference>
<keyword evidence="4" id="KW-1185">Reference proteome</keyword>
<dbReference type="PANTHER" id="PTHR46467:SF1">
    <property type="entry name" value="TETHER CONTAINING UBX DOMAIN FOR GLUT4"/>
    <property type="match status" value="1"/>
</dbReference>
<evidence type="ECO:0000313" key="3">
    <source>
        <dbReference type="EMBL" id="CCE78089.1"/>
    </source>
</evidence>
<feature type="region of interest" description="Disordered" evidence="1">
    <location>
        <begin position="203"/>
        <end position="274"/>
    </location>
</feature>
<dbReference type="GO" id="GO:0005737">
    <property type="term" value="C:cytoplasm"/>
    <property type="evidence" value="ECO:0007669"/>
    <property type="project" value="TreeGrafter"/>
</dbReference>